<gene>
    <name evidence="5" type="ORF">PHYSODRAFT_507359</name>
</gene>
<dbReference type="InParanoid" id="G4ZK73"/>
<dbReference type="GeneID" id="20658743"/>
<sequence length="56" mass="6388">MVKLRLMCAIVGERSAFEVEVDDGDSVCKMKDKVREQNANKLEYVDAPDLQLFLAR</sequence>
<feature type="non-terminal residue" evidence="5">
    <location>
        <position position="56"/>
    </location>
</feature>
<keyword evidence="3" id="KW-0964">Secreted</keyword>
<dbReference type="InterPro" id="IPR045379">
    <property type="entry name" value="Crinkler_N"/>
</dbReference>
<dbReference type="GO" id="GO:0043657">
    <property type="term" value="C:host cell"/>
    <property type="evidence" value="ECO:0007669"/>
    <property type="project" value="UniProtKB-SubCell"/>
</dbReference>
<evidence type="ECO:0000259" key="4">
    <source>
        <dbReference type="Pfam" id="PF20147"/>
    </source>
</evidence>
<feature type="domain" description="Crinkler effector protein N-terminal" evidence="4">
    <location>
        <begin position="4"/>
        <end position="55"/>
    </location>
</feature>
<name>G4ZK73_PHYSP</name>
<comment type="subcellular location">
    <subcellularLocation>
        <location evidence="1">Host cell</location>
    </subcellularLocation>
    <subcellularLocation>
        <location evidence="2">Secreted</location>
    </subcellularLocation>
</comment>
<reference evidence="5 6" key="1">
    <citation type="journal article" date="2006" name="Science">
        <title>Phytophthora genome sequences uncover evolutionary origins and mechanisms of pathogenesis.</title>
        <authorList>
            <person name="Tyler B.M."/>
            <person name="Tripathy S."/>
            <person name="Zhang X."/>
            <person name="Dehal P."/>
            <person name="Jiang R.H."/>
            <person name="Aerts A."/>
            <person name="Arredondo F.D."/>
            <person name="Baxter L."/>
            <person name="Bensasson D."/>
            <person name="Beynon J.L."/>
            <person name="Chapman J."/>
            <person name="Damasceno C.M."/>
            <person name="Dorrance A.E."/>
            <person name="Dou D."/>
            <person name="Dickerman A.W."/>
            <person name="Dubchak I.L."/>
            <person name="Garbelotto M."/>
            <person name="Gijzen M."/>
            <person name="Gordon S.G."/>
            <person name="Govers F."/>
            <person name="Grunwald N.J."/>
            <person name="Huang W."/>
            <person name="Ivors K.L."/>
            <person name="Jones R.W."/>
            <person name="Kamoun S."/>
            <person name="Krampis K."/>
            <person name="Lamour K.H."/>
            <person name="Lee M.K."/>
            <person name="McDonald W.H."/>
            <person name="Medina M."/>
            <person name="Meijer H.J."/>
            <person name="Nordberg E.K."/>
            <person name="Maclean D.J."/>
            <person name="Ospina-Giraldo M.D."/>
            <person name="Morris P.F."/>
            <person name="Phuntumart V."/>
            <person name="Putnam N.H."/>
            <person name="Rash S."/>
            <person name="Rose J.K."/>
            <person name="Sakihama Y."/>
            <person name="Salamov A.A."/>
            <person name="Savidor A."/>
            <person name="Scheuring C.F."/>
            <person name="Smith B.M."/>
            <person name="Sobral B.W."/>
            <person name="Terry A."/>
            <person name="Torto-Alalibo T.A."/>
            <person name="Win J."/>
            <person name="Xu Z."/>
            <person name="Zhang H."/>
            <person name="Grigoriev I.V."/>
            <person name="Rokhsar D.S."/>
            <person name="Boore J.L."/>
        </authorList>
    </citation>
    <scope>NUCLEOTIDE SEQUENCE [LARGE SCALE GENOMIC DNA]</scope>
    <source>
        <strain evidence="5 6">P6497</strain>
    </source>
</reference>
<protein>
    <recommendedName>
        <fullName evidence="4">Crinkler effector protein N-terminal domain-containing protein</fullName>
    </recommendedName>
</protein>
<proteinExistence type="predicted"/>
<accession>G4ZK73</accession>
<evidence type="ECO:0000256" key="2">
    <source>
        <dbReference type="ARBA" id="ARBA00004613"/>
    </source>
</evidence>
<keyword evidence="6" id="KW-1185">Reference proteome</keyword>
<dbReference type="EMBL" id="JH159155">
    <property type="protein sequence ID" value="EGZ14877.1"/>
    <property type="molecule type" value="Genomic_DNA"/>
</dbReference>
<organism evidence="5 6">
    <name type="scientific">Phytophthora sojae (strain P6497)</name>
    <name type="common">Soybean stem and root rot agent</name>
    <name type="synonym">Phytophthora megasperma f. sp. glycines</name>
    <dbReference type="NCBI Taxonomy" id="1094619"/>
    <lineage>
        <taxon>Eukaryota</taxon>
        <taxon>Sar</taxon>
        <taxon>Stramenopiles</taxon>
        <taxon>Oomycota</taxon>
        <taxon>Peronosporomycetes</taxon>
        <taxon>Peronosporales</taxon>
        <taxon>Peronosporaceae</taxon>
        <taxon>Phytophthora</taxon>
    </lineage>
</organism>
<dbReference type="Proteomes" id="UP000002640">
    <property type="component" value="Unassembled WGS sequence"/>
</dbReference>
<evidence type="ECO:0000313" key="6">
    <source>
        <dbReference type="Proteomes" id="UP000002640"/>
    </source>
</evidence>
<dbReference type="AlphaFoldDB" id="G4ZK73"/>
<evidence type="ECO:0000313" key="5">
    <source>
        <dbReference type="EMBL" id="EGZ14877.1"/>
    </source>
</evidence>
<evidence type="ECO:0000256" key="3">
    <source>
        <dbReference type="ARBA" id="ARBA00022525"/>
    </source>
</evidence>
<dbReference type="Pfam" id="PF20147">
    <property type="entry name" value="Crinkler"/>
    <property type="match status" value="1"/>
</dbReference>
<dbReference type="RefSeq" id="XP_009528626.1">
    <property type="nucleotide sequence ID" value="XM_009530331.1"/>
</dbReference>
<evidence type="ECO:0000256" key="1">
    <source>
        <dbReference type="ARBA" id="ARBA00004340"/>
    </source>
</evidence>
<dbReference type="KEGG" id="psoj:PHYSODRAFT_507359"/>
<dbReference type="GO" id="GO:0005576">
    <property type="term" value="C:extracellular region"/>
    <property type="evidence" value="ECO:0007669"/>
    <property type="project" value="UniProtKB-SubCell"/>
</dbReference>